<protein>
    <submittedName>
        <fullName evidence="8">DUF4433 domain-containing protein</fullName>
    </submittedName>
</protein>
<dbReference type="Pfam" id="PF14487">
    <property type="entry name" value="DarT"/>
    <property type="match status" value="1"/>
</dbReference>
<comment type="caution">
    <text evidence="6">Lacks conserved residue(s) required for the propagation of feature annotation.</text>
</comment>
<evidence type="ECO:0000256" key="1">
    <source>
        <dbReference type="ARBA" id="ARBA00022649"/>
    </source>
</evidence>
<keyword evidence="2 6" id="KW-0328">Glycosyltransferase</keyword>
<evidence type="ECO:0000256" key="2">
    <source>
        <dbReference type="ARBA" id="ARBA00022676"/>
    </source>
</evidence>
<evidence type="ECO:0000256" key="6">
    <source>
        <dbReference type="PROSITE-ProRule" id="PRU01362"/>
    </source>
</evidence>
<dbReference type="InterPro" id="IPR029494">
    <property type="entry name" value="DarT"/>
</dbReference>
<keyword evidence="5 6" id="KW-0238">DNA-binding</keyword>
<reference evidence="8 9" key="1">
    <citation type="submission" date="2020-11" db="EMBL/GenBank/DDBJ databases">
        <title>Algicoccus daihaiensis sp.nov., isolated from Daihai Lake in Inner Mongolia.</title>
        <authorList>
            <person name="Kai J."/>
        </authorList>
    </citation>
    <scope>NUCLEOTIDE SEQUENCE [LARGE SCALE GENOMIC DNA]</scope>
    <source>
        <strain evidence="9">f23</strain>
    </source>
</reference>
<dbReference type="Proteomes" id="UP000831607">
    <property type="component" value="Chromosome"/>
</dbReference>
<name>A0ABY4AU61_9BURK</name>
<comment type="similarity">
    <text evidence="6">Belongs to the DarT ADP-ribosyltransferase family.</text>
</comment>
<dbReference type="EMBL" id="CP063982">
    <property type="protein sequence ID" value="UOD51589.1"/>
    <property type="molecule type" value="Genomic_DNA"/>
</dbReference>
<dbReference type="PROSITE" id="PS52018">
    <property type="entry name" value="DART"/>
    <property type="match status" value="1"/>
</dbReference>
<evidence type="ECO:0000256" key="4">
    <source>
        <dbReference type="ARBA" id="ARBA00022695"/>
    </source>
</evidence>
<evidence type="ECO:0000259" key="7">
    <source>
        <dbReference type="PROSITE" id="PS52018"/>
    </source>
</evidence>
<feature type="active site" evidence="6">
    <location>
        <position position="172"/>
    </location>
</feature>
<evidence type="ECO:0000256" key="3">
    <source>
        <dbReference type="ARBA" id="ARBA00022679"/>
    </source>
</evidence>
<comment type="catalytic activity">
    <reaction evidence="6">
        <text>a thymidine in DNA + NAD(+) = an N-(ADP-alpha-D-ribosyl)-thymidine in DNA + nicotinamide + H(+)</text>
        <dbReference type="Rhea" id="RHEA:71651"/>
        <dbReference type="Rhea" id="RHEA-COMP:13556"/>
        <dbReference type="Rhea" id="RHEA-COMP:18051"/>
        <dbReference type="ChEBI" id="CHEBI:15378"/>
        <dbReference type="ChEBI" id="CHEBI:17154"/>
        <dbReference type="ChEBI" id="CHEBI:57540"/>
        <dbReference type="ChEBI" id="CHEBI:137386"/>
        <dbReference type="ChEBI" id="CHEBI:191199"/>
    </reaction>
</comment>
<keyword evidence="9" id="KW-1185">Reference proteome</keyword>
<feature type="binding site" evidence="6">
    <location>
        <begin position="11"/>
        <end position="13"/>
    </location>
    <ligand>
        <name>NAD(+)</name>
        <dbReference type="ChEBI" id="CHEBI:57540"/>
    </ligand>
</feature>
<evidence type="ECO:0000256" key="5">
    <source>
        <dbReference type="ARBA" id="ARBA00023125"/>
    </source>
</evidence>
<evidence type="ECO:0000313" key="8">
    <source>
        <dbReference type="EMBL" id="UOD51589.1"/>
    </source>
</evidence>
<accession>A0ABY4AU61</accession>
<feature type="binding site" evidence="6">
    <location>
        <position position="52"/>
    </location>
    <ligand>
        <name>NAD(+)</name>
        <dbReference type="ChEBI" id="CHEBI:57540"/>
    </ligand>
</feature>
<proteinExistence type="inferred from homology"/>
<gene>
    <name evidence="8" type="ORF">DHf2319_06150</name>
</gene>
<keyword evidence="4 6" id="KW-0548">Nucleotidyltransferase</keyword>
<sequence length="219" mass="25273">MLVPHAPKIFHIVHVDRLASIVSDGYLWCDARMTKRNGMGTVIGMPTIKRRRLTELTLRSHPGLRVGQCVPFYFCAKSVMLYLLHRANQPNLIYRGGQEPILHLQADLELAVKWADSNKKRWAFTLSNAGAAYFEDRAHLSALSELDWKSIATNFWGGPRVDRSVKERKQAEFLVEECFPWALVQRIVVQNRRTYGLVVSVLDRTAHRPKVDIKPDWYY</sequence>
<organism evidence="8 9">
    <name type="scientific">Orrella daihaiensis</name>
    <dbReference type="NCBI Taxonomy" id="2782176"/>
    <lineage>
        <taxon>Bacteria</taxon>
        <taxon>Pseudomonadati</taxon>
        <taxon>Pseudomonadota</taxon>
        <taxon>Betaproteobacteria</taxon>
        <taxon>Burkholderiales</taxon>
        <taxon>Alcaligenaceae</taxon>
        <taxon>Orrella</taxon>
    </lineage>
</organism>
<feature type="domain" description="DarT" evidence="7">
    <location>
        <begin position="7"/>
        <end position="219"/>
    </location>
</feature>
<feature type="active site" description="Proton acceptor" evidence="6">
    <location>
        <position position="52"/>
    </location>
</feature>
<evidence type="ECO:0000313" key="9">
    <source>
        <dbReference type="Proteomes" id="UP000831607"/>
    </source>
</evidence>
<keyword evidence="3 6" id="KW-0808">Transferase</keyword>
<keyword evidence="1 6" id="KW-1277">Toxin-antitoxin system</keyword>